<comment type="caution">
    <text evidence="1">The sequence shown here is derived from an EMBL/GenBank/DDBJ whole genome shotgun (WGS) entry which is preliminary data.</text>
</comment>
<gene>
    <name evidence="1" type="ORF">QQ91_017310</name>
</gene>
<reference evidence="1" key="3">
    <citation type="submission" date="2020-02" db="EMBL/GenBank/DDBJ databases">
        <authorList>
            <person name="Sarangi A.N."/>
            <person name="Ghosh S."/>
            <person name="Mukherjee M."/>
            <person name="Tripathy S."/>
        </authorList>
    </citation>
    <scope>NUCLEOTIDE SEQUENCE</scope>
    <source>
        <strain evidence="1">BDU141951</strain>
    </source>
</reference>
<dbReference type="EMBL" id="JTHE02000003">
    <property type="protein sequence ID" value="NEV68860.1"/>
    <property type="molecule type" value="Genomic_DNA"/>
</dbReference>
<proteinExistence type="predicted"/>
<organism evidence="1">
    <name type="scientific">Lyngbya confervoides BDU141951</name>
    <dbReference type="NCBI Taxonomy" id="1574623"/>
    <lineage>
        <taxon>Bacteria</taxon>
        <taxon>Bacillati</taxon>
        <taxon>Cyanobacteriota</taxon>
        <taxon>Cyanophyceae</taxon>
        <taxon>Oscillatoriophycideae</taxon>
        <taxon>Oscillatoriales</taxon>
        <taxon>Microcoleaceae</taxon>
        <taxon>Lyngbya</taxon>
    </lineage>
</organism>
<reference evidence="1" key="2">
    <citation type="journal article" date="2015" name="Genome Announc.">
        <title>Draft Genome Sequence of Filamentous Marine Cyanobacterium Lyngbya confervoides Strain BDU141951.</title>
        <authorList>
            <person name="Chandrababunaidu M.M."/>
            <person name="Sen D."/>
            <person name="Tripathy S."/>
        </authorList>
    </citation>
    <scope>NUCLEOTIDE SEQUENCE</scope>
    <source>
        <strain evidence="1">BDU141951</strain>
    </source>
</reference>
<evidence type="ECO:0000313" key="1">
    <source>
        <dbReference type="EMBL" id="NEV68860.1"/>
    </source>
</evidence>
<dbReference type="AlphaFoldDB" id="A0A0C1URZ5"/>
<accession>A0A0C1URZ5</accession>
<reference evidence="1" key="1">
    <citation type="submission" date="2014-11" db="EMBL/GenBank/DDBJ databases">
        <authorList>
            <person name="Malar M.C."/>
            <person name="Sen D."/>
            <person name="Tripathy S."/>
        </authorList>
    </citation>
    <scope>NUCLEOTIDE SEQUENCE</scope>
    <source>
        <strain evidence="1">BDU141951</strain>
    </source>
</reference>
<sequence length="225" mass="25964">MAPDWVFEIAYGVLGLLGCWQFDQAVKKWAVLISHRTWPKAIAKLRGGSRVAYTESRTLVEDPYDNIDRNYYHSVDAGPFFSFATTRYYYPQLRFTYDHQGTEVATDNLAPHNRHAFYFGRESVAAIVDHYSNLRTFPVRYYPPRPGHVFMGYRHFPWVWTPIQTLLGLFLMLNFSITVETVLTHFGIEEPQIADRVISIYIIPLLALGYAICRILAARAPRHAG</sequence>
<protein>
    <submittedName>
        <fullName evidence="1">Uncharacterized protein</fullName>
    </submittedName>
</protein>
<name>A0A0C1URZ5_9CYAN</name>